<dbReference type="EMBL" id="MDET01000014">
    <property type="protein sequence ID" value="OQM75579.1"/>
    <property type="molecule type" value="Genomic_DNA"/>
</dbReference>
<comment type="similarity">
    <text evidence="2">Belongs to the HAD-like hydrolase superfamily.</text>
</comment>
<evidence type="ECO:0000256" key="1">
    <source>
        <dbReference type="ARBA" id="ARBA00001946"/>
    </source>
</evidence>
<gene>
    <name evidence="6" type="ORF">BFN67_17535</name>
</gene>
<evidence type="ECO:0000256" key="3">
    <source>
        <dbReference type="ARBA" id="ARBA00022723"/>
    </source>
</evidence>
<dbReference type="GO" id="GO:0005737">
    <property type="term" value="C:cytoplasm"/>
    <property type="evidence" value="ECO:0007669"/>
    <property type="project" value="TreeGrafter"/>
</dbReference>
<dbReference type="OrthoDB" id="148966at2"/>
<name>A0A1V8RRG9_9HYPH</name>
<dbReference type="PANTHER" id="PTHR19288">
    <property type="entry name" value="4-NITROPHENYLPHOSPHATASE-RELATED"/>
    <property type="match status" value="1"/>
</dbReference>
<dbReference type="Pfam" id="PF13242">
    <property type="entry name" value="Hydrolase_like"/>
    <property type="match status" value="1"/>
</dbReference>
<dbReference type="InterPro" id="IPR006355">
    <property type="entry name" value="LHPP/HDHD2"/>
</dbReference>
<evidence type="ECO:0000313" key="7">
    <source>
        <dbReference type="Proteomes" id="UP000191905"/>
    </source>
</evidence>
<keyword evidence="4" id="KW-0460">Magnesium</keyword>
<dbReference type="STRING" id="1873176.BFN67_17535"/>
<evidence type="ECO:0000256" key="4">
    <source>
        <dbReference type="ARBA" id="ARBA00022842"/>
    </source>
</evidence>
<dbReference type="RefSeq" id="WP_080919685.1">
    <property type="nucleotide sequence ID" value="NZ_MDET01000014.1"/>
</dbReference>
<dbReference type="PANTHER" id="PTHR19288:SF46">
    <property type="entry name" value="HALOACID DEHALOGENASE-LIKE HYDROLASE DOMAIN-CONTAINING PROTEIN 2"/>
    <property type="match status" value="1"/>
</dbReference>
<dbReference type="Pfam" id="PF13344">
    <property type="entry name" value="Hydrolase_6"/>
    <property type="match status" value="1"/>
</dbReference>
<dbReference type="NCBIfam" id="TIGR01458">
    <property type="entry name" value="HAD-SF-IIA-hyp3"/>
    <property type="match status" value="1"/>
</dbReference>
<evidence type="ECO:0000256" key="5">
    <source>
        <dbReference type="ARBA" id="ARBA00039666"/>
    </source>
</evidence>
<dbReference type="AlphaFoldDB" id="A0A1V8RRG9"/>
<keyword evidence="7" id="KW-1185">Reference proteome</keyword>
<dbReference type="InterPro" id="IPR023214">
    <property type="entry name" value="HAD_sf"/>
</dbReference>
<accession>A0A1V8RRG9</accession>
<dbReference type="InterPro" id="IPR036412">
    <property type="entry name" value="HAD-like_sf"/>
</dbReference>
<keyword evidence="3" id="KW-0479">Metal-binding</keyword>
<proteinExistence type="inferred from homology"/>
<reference evidence="6 7" key="1">
    <citation type="journal article" date="2016" name="Int. J. Syst. Evol. Microbiol.">
        <title>Pseudaminobacter manganicus sp. nov., isolated from sludge of a manganese mine.</title>
        <authorList>
            <person name="Li J."/>
            <person name="Huang J."/>
            <person name="Liao S."/>
            <person name="Wang G."/>
        </authorList>
    </citation>
    <scope>NUCLEOTIDE SEQUENCE [LARGE SCALE GENOMIC DNA]</scope>
    <source>
        <strain evidence="6 7">JH-7</strain>
    </source>
</reference>
<dbReference type="SUPFAM" id="SSF56784">
    <property type="entry name" value="HAD-like"/>
    <property type="match status" value="1"/>
</dbReference>
<sequence length="256" mass="26936">MLRGVLLDLGGVVYDGETVIPGSAEAVGRLRAYGLAVRFISNTTRSPRAALVRQLAAFGIVVAEHELVTPAGAARDWLLRNRRSPHLVVHPKLRPEFDGVSFEGAPAVVVGDAGDTFDYAMLNAAFRQLMEGAAFIALANNRMFKDRDGLPSMDAGAFVAALEFASGVKAEVIGKPAPAFFHAALAEMGCTAQEVSMVGDDAESDVAGALRAELGCALLVRTGKYRAGDETRFSPKPSAVVADLAEAVDHILSKVG</sequence>
<keyword evidence="6" id="KW-0378">Hydrolase</keyword>
<organism evidence="6 7">
    <name type="scientific">Manganibacter manganicus</name>
    <dbReference type="NCBI Taxonomy" id="1873176"/>
    <lineage>
        <taxon>Bacteria</taxon>
        <taxon>Pseudomonadati</taxon>
        <taxon>Pseudomonadota</taxon>
        <taxon>Alphaproteobacteria</taxon>
        <taxon>Hyphomicrobiales</taxon>
        <taxon>Phyllobacteriaceae</taxon>
        <taxon>Manganibacter</taxon>
    </lineage>
</organism>
<protein>
    <recommendedName>
        <fullName evidence="5">Haloacid dehalogenase-like hydrolase domain-containing protein 2</fullName>
    </recommendedName>
</protein>
<comment type="cofactor">
    <cofactor evidence="1">
        <name>Mg(2+)</name>
        <dbReference type="ChEBI" id="CHEBI:18420"/>
    </cofactor>
</comment>
<dbReference type="GO" id="GO:0016791">
    <property type="term" value="F:phosphatase activity"/>
    <property type="evidence" value="ECO:0007669"/>
    <property type="project" value="InterPro"/>
</dbReference>
<evidence type="ECO:0000313" key="6">
    <source>
        <dbReference type="EMBL" id="OQM75579.1"/>
    </source>
</evidence>
<dbReference type="NCBIfam" id="TIGR01460">
    <property type="entry name" value="HAD-SF-IIA"/>
    <property type="match status" value="1"/>
</dbReference>
<dbReference type="Proteomes" id="UP000191905">
    <property type="component" value="Unassembled WGS sequence"/>
</dbReference>
<dbReference type="InterPro" id="IPR006357">
    <property type="entry name" value="HAD-SF_hydro_IIA"/>
</dbReference>
<dbReference type="GO" id="GO:0046872">
    <property type="term" value="F:metal ion binding"/>
    <property type="evidence" value="ECO:0007669"/>
    <property type="project" value="UniProtKB-KW"/>
</dbReference>
<evidence type="ECO:0000256" key="2">
    <source>
        <dbReference type="ARBA" id="ARBA00007958"/>
    </source>
</evidence>
<dbReference type="Gene3D" id="3.40.50.1000">
    <property type="entry name" value="HAD superfamily/HAD-like"/>
    <property type="match status" value="2"/>
</dbReference>
<comment type="caution">
    <text evidence="6">The sequence shown here is derived from an EMBL/GenBank/DDBJ whole genome shotgun (WGS) entry which is preliminary data.</text>
</comment>